<proteinExistence type="predicted"/>
<dbReference type="EMBL" id="JAUKPO010000181">
    <property type="protein sequence ID" value="MDO1452014.1"/>
    <property type="molecule type" value="Genomic_DNA"/>
</dbReference>
<comment type="caution">
    <text evidence="1">The sequence shown here is derived from an EMBL/GenBank/DDBJ whole genome shotgun (WGS) entry which is preliminary data.</text>
</comment>
<dbReference type="Proteomes" id="UP001168528">
    <property type="component" value="Unassembled WGS sequence"/>
</dbReference>
<reference evidence="1" key="1">
    <citation type="submission" date="2023-07" db="EMBL/GenBank/DDBJ databases">
        <title>The genome sequence of Rhodocytophaga aerolata KACC 12507.</title>
        <authorList>
            <person name="Zhang X."/>
        </authorList>
    </citation>
    <scope>NUCLEOTIDE SEQUENCE</scope>
    <source>
        <strain evidence="1">KACC 12507</strain>
    </source>
</reference>
<protein>
    <recommendedName>
        <fullName evidence="3">Outer membrane protein beta-barrel domain-containing protein</fullName>
    </recommendedName>
</protein>
<accession>A0ABT8RJ21</accession>
<evidence type="ECO:0000313" key="1">
    <source>
        <dbReference type="EMBL" id="MDO1452014.1"/>
    </source>
</evidence>
<sequence length="234" mass="26709">FMKTLLCSLFLLVVSSIVCFSQISRGSFMIGGALHFSYEDSYYNDKNPRSNPTNQVYLEEDGTIFQVNPTFGYFVLNNVAVGLNPGYSKQTTILTREDYSSRFINSSFSLSPFIRYYASLNEKLRFFVHGTLFSYQYMASTNKEQTFDVTRETTSKLYILSPSFRIQPGIVFFATKRVGIEATLGFIGYSFTRSKREGTTDGNKVEHKATDKNFQFSLNPASINLGLQFYLNRK</sequence>
<evidence type="ECO:0000313" key="2">
    <source>
        <dbReference type="Proteomes" id="UP001168528"/>
    </source>
</evidence>
<feature type="non-terminal residue" evidence="1">
    <location>
        <position position="1"/>
    </location>
</feature>
<keyword evidence="2" id="KW-1185">Reference proteome</keyword>
<evidence type="ECO:0008006" key="3">
    <source>
        <dbReference type="Google" id="ProtNLM"/>
    </source>
</evidence>
<dbReference type="RefSeq" id="WP_302042803.1">
    <property type="nucleotide sequence ID" value="NZ_JAUKPO010000181.1"/>
</dbReference>
<name>A0ABT8RJ21_9BACT</name>
<organism evidence="1 2">
    <name type="scientific">Rhodocytophaga aerolata</name>
    <dbReference type="NCBI Taxonomy" id="455078"/>
    <lineage>
        <taxon>Bacteria</taxon>
        <taxon>Pseudomonadati</taxon>
        <taxon>Bacteroidota</taxon>
        <taxon>Cytophagia</taxon>
        <taxon>Cytophagales</taxon>
        <taxon>Rhodocytophagaceae</taxon>
        <taxon>Rhodocytophaga</taxon>
    </lineage>
</organism>
<gene>
    <name evidence="1" type="ORF">Q0590_37440</name>
</gene>